<accession>A0AAD7ISL7</accession>
<evidence type="ECO:0000313" key="3">
    <source>
        <dbReference type="Proteomes" id="UP001215280"/>
    </source>
</evidence>
<name>A0AAD7ISL7_9AGAR</name>
<protein>
    <submittedName>
        <fullName evidence="2">Uncharacterized protein</fullName>
    </submittedName>
</protein>
<dbReference type="EMBL" id="JARJLG010000085">
    <property type="protein sequence ID" value="KAJ7749581.1"/>
    <property type="molecule type" value="Genomic_DNA"/>
</dbReference>
<sequence length="392" mass="44011">MYSDDEFDFIQNYAPPISRDGFLYHGNDFYVTGHGSRFHTRRADSAWLHSLLTYTAPPPVLTKKGKVAKRQPHPHEDESEEFYLAQLLHYGLPPATTKEAAKRALLGAFGSKKTLTVPAKVSKLEQSMDEEYRKANKVAKAKYLEEQKQEKIKEEERDRCCHWKLPAGSWGREADEERKDSARQANGELSGNFEVLAPFLTEQWPDATSETMWLKLCPSSTNSHLWGAFDFGVVTGTIRSKGALPTSVGDAVAFFWRGRETGEGESTFGERNIGTITFLGGGKFRAQIDWDLGNFDFAGTRMGGAKGKIGPTALQEWKASWRAINQRAYNRENIARWGRWGGDDDDAEQPTGSDTTEGVESDVEKEHAYDNCAFRGAQFSAHLAHLLFVRNK</sequence>
<keyword evidence="3" id="KW-1185">Reference proteome</keyword>
<proteinExistence type="predicted"/>
<dbReference type="AlphaFoldDB" id="A0AAD7ISL7"/>
<organism evidence="2 3">
    <name type="scientific">Mycena maculata</name>
    <dbReference type="NCBI Taxonomy" id="230809"/>
    <lineage>
        <taxon>Eukaryota</taxon>
        <taxon>Fungi</taxon>
        <taxon>Dikarya</taxon>
        <taxon>Basidiomycota</taxon>
        <taxon>Agaricomycotina</taxon>
        <taxon>Agaricomycetes</taxon>
        <taxon>Agaricomycetidae</taxon>
        <taxon>Agaricales</taxon>
        <taxon>Marasmiineae</taxon>
        <taxon>Mycenaceae</taxon>
        <taxon>Mycena</taxon>
    </lineage>
</organism>
<reference evidence="2" key="1">
    <citation type="submission" date="2023-03" db="EMBL/GenBank/DDBJ databases">
        <title>Massive genome expansion in bonnet fungi (Mycena s.s.) driven by repeated elements and novel gene families across ecological guilds.</title>
        <authorList>
            <consortium name="Lawrence Berkeley National Laboratory"/>
            <person name="Harder C.B."/>
            <person name="Miyauchi S."/>
            <person name="Viragh M."/>
            <person name="Kuo A."/>
            <person name="Thoen E."/>
            <person name="Andreopoulos B."/>
            <person name="Lu D."/>
            <person name="Skrede I."/>
            <person name="Drula E."/>
            <person name="Henrissat B."/>
            <person name="Morin E."/>
            <person name="Kohler A."/>
            <person name="Barry K."/>
            <person name="LaButti K."/>
            <person name="Morin E."/>
            <person name="Salamov A."/>
            <person name="Lipzen A."/>
            <person name="Mereny Z."/>
            <person name="Hegedus B."/>
            <person name="Baldrian P."/>
            <person name="Stursova M."/>
            <person name="Weitz H."/>
            <person name="Taylor A."/>
            <person name="Grigoriev I.V."/>
            <person name="Nagy L.G."/>
            <person name="Martin F."/>
            <person name="Kauserud H."/>
        </authorList>
    </citation>
    <scope>NUCLEOTIDE SEQUENCE</scope>
    <source>
        <strain evidence="2">CBHHK188m</strain>
    </source>
</reference>
<gene>
    <name evidence="2" type="ORF">DFH07DRAFT_961728</name>
</gene>
<comment type="caution">
    <text evidence="2">The sequence shown here is derived from an EMBL/GenBank/DDBJ whole genome shotgun (WGS) entry which is preliminary data.</text>
</comment>
<feature type="region of interest" description="Disordered" evidence="1">
    <location>
        <begin position="339"/>
        <end position="363"/>
    </location>
</feature>
<dbReference type="Proteomes" id="UP001215280">
    <property type="component" value="Unassembled WGS sequence"/>
</dbReference>
<evidence type="ECO:0000313" key="2">
    <source>
        <dbReference type="EMBL" id="KAJ7749581.1"/>
    </source>
</evidence>
<evidence type="ECO:0000256" key="1">
    <source>
        <dbReference type="SAM" id="MobiDB-lite"/>
    </source>
</evidence>